<evidence type="ECO:0000256" key="1">
    <source>
        <dbReference type="SAM" id="MobiDB-lite"/>
    </source>
</evidence>
<gene>
    <name evidence="2" type="ORF">EVEC_LOCUS12804</name>
</gene>
<dbReference type="EMBL" id="UXUI01017221">
    <property type="protein sequence ID" value="VDD98053.1"/>
    <property type="molecule type" value="Genomic_DNA"/>
</dbReference>
<sequence length="118" mass="13602">MNRVAAGVQRRAHLAIVFLYETIVFTRQAIVNLNFDEEFWFPPENKGEKSPSIFSRNMNERPTGGFEGLEEEERQRTKQLMIVREPASTSSIFHRSAQIHPGAAQGDYFTIYTCDFND</sequence>
<organism evidence="4">
    <name type="scientific">Enterobius vermicularis</name>
    <name type="common">Human pinworm</name>
    <dbReference type="NCBI Taxonomy" id="51028"/>
    <lineage>
        <taxon>Eukaryota</taxon>
        <taxon>Metazoa</taxon>
        <taxon>Ecdysozoa</taxon>
        <taxon>Nematoda</taxon>
        <taxon>Chromadorea</taxon>
        <taxon>Rhabditida</taxon>
        <taxon>Spirurina</taxon>
        <taxon>Oxyuridomorpha</taxon>
        <taxon>Oxyuroidea</taxon>
        <taxon>Oxyuridae</taxon>
        <taxon>Enterobius</taxon>
    </lineage>
</organism>
<feature type="region of interest" description="Disordered" evidence="1">
    <location>
        <begin position="45"/>
        <end position="72"/>
    </location>
</feature>
<reference evidence="4" key="1">
    <citation type="submission" date="2017-02" db="UniProtKB">
        <authorList>
            <consortium name="WormBaseParasite"/>
        </authorList>
    </citation>
    <scope>IDENTIFICATION</scope>
</reference>
<protein>
    <submittedName>
        <fullName evidence="2 4">Uncharacterized protein</fullName>
    </submittedName>
</protein>
<dbReference type="WBParaSite" id="EVEC_0001367901-mRNA-1">
    <property type="protein sequence ID" value="EVEC_0001367901-mRNA-1"/>
    <property type="gene ID" value="EVEC_0001367901"/>
</dbReference>
<proteinExistence type="predicted"/>
<accession>A0A0N4VRK8</accession>
<evidence type="ECO:0000313" key="2">
    <source>
        <dbReference type="EMBL" id="VDD98053.1"/>
    </source>
</evidence>
<name>A0A0N4VRK8_ENTVE</name>
<evidence type="ECO:0000313" key="4">
    <source>
        <dbReference type="WBParaSite" id="EVEC_0001367901-mRNA-1"/>
    </source>
</evidence>
<dbReference type="Proteomes" id="UP000274131">
    <property type="component" value="Unassembled WGS sequence"/>
</dbReference>
<reference evidence="2 3" key="2">
    <citation type="submission" date="2018-10" db="EMBL/GenBank/DDBJ databases">
        <authorList>
            <consortium name="Pathogen Informatics"/>
        </authorList>
    </citation>
    <scope>NUCLEOTIDE SEQUENCE [LARGE SCALE GENOMIC DNA]</scope>
</reference>
<keyword evidence="3" id="KW-1185">Reference proteome</keyword>
<evidence type="ECO:0000313" key="3">
    <source>
        <dbReference type="Proteomes" id="UP000274131"/>
    </source>
</evidence>
<dbReference type="AlphaFoldDB" id="A0A0N4VRK8"/>